<evidence type="ECO:0000313" key="2">
    <source>
        <dbReference type="Proteomes" id="UP000325081"/>
    </source>
</evidence>
<keyword evidence="2" id="KW-1185">Reference proteome</keyword>
<sequence>MDKNPKIAGAIAPTKEKMARYESVRHSENANQNIVKRKLNYQSDKKAAACEMCGKAEALELSGRLKKLVTLFEKLTGFRDVEEKNVNFYVMMHHFNAVGGRKLGRSRTKEMLDSTNLDTSNIIMSSIQEKIYLIEEAMGVVERDGDNSMVSAENGEDKKYSTNAKSLITGLNVDKLEGRLFPN</sequence>
<organism evidence="1 2">
    <name type="scientific">Striga asiatica</name>
    <name type="common">Asiatic witchweed</name>
    <name type="synonym">Buchnera asiatica</name>
    <dbReference type="NCBI Taxonomy" id="4170"/>
    <lineage>
        <taxon>Eukaryota</taxon>
        <taxon>Viridiplantae</taxon>
        <taxon>Streptophyta</taxon>
        <taxon>Embryophyta</taxon>
        <taxon>Tracheophyta</taxon>
        <taxon>Spermatophyta</taxon>
        <taxon>Magnoliopsida</taxon>
        <taxon>eudicotyledons</taxon>
        <taxon>Gunneridae</taxon>
        <taxon>Pentapetalae</taxon>
        <taxon>asterids</taxon>
        <taxon>lamiids</taxon>
        <taxon>Lamiales</taxon>
        <taxon>Orobanchaceae</taxon>
        <taxon>Buchnereae</taxon>
        <taxon>Striga</taxon>
    </lineage>
</organism>
<comment type="caution">
    <text evidence="1">The sequence shown here is derived from an EMBL/GenBank/DDBJ whole genome shotgun (WGS) entry which is preliminary data.</text>
</comment>
<evidence type="ECO:0000313" key="1">
    <source>
        <dbReference type="EMBL" id="GER50141.1"/>
    </source>
</evidence>
<dbReference type="Proteomes" id="UP000325081">
    <property type="component" value="Unassembled WGS sequence"/>
</dbReference>
<accession>A0A5A7R1L6</accession>
<name>A0A5A7R1L6_STRAF</name>
<protein>
    <submittedName>
        <fullName evidence="1">Transducin/WD40 repeat-like superfamily protein</fullName>
    </submittedName>
</protein>
<dbReference type="AlphaFoldDB" id="A0A5A7R1L6"/>
<dbReference type="EMBL" id="BKCP01009070">
    <property type="protein sequence ID" value="GER50141.1"/>
    <property type="molecule type" value="Genomic_DNA"/>
</dbReference>
<proteinExistence type="predicted"/>
<gene>
    <name evidence="1" type="ORF">STAS_27421</name>
</gene>
<reference evidence="2" key="1">
    <citation type="journal article" date="2019" name="Curr. Biol.">
        <title>Genome Sequence of Striga asiatica Provides Insight into the Evolution of Plant Parasitism.</title>
        <authorList>
            <person name="Yoshida S."/>
            <person name="Kim S."/>
            <person name="Wafula E.K."/>
            <person name="Tanskanen J."/>
            <person name="Kim Y.M."/>
            <person name="Honaas L."/>
            <person name="Yang Z."/>
            <person name="Spallek T."/>
            <person name="Conn C.E."/>
            <person name="Ichihashi Y."/>
            <person name="Cheong K."/>
            <person name="Cui S."/>
            <person name="Der J.P."/>
            <person name="Gundlach H."/>
            <person name="Jiao Y."/>
            <person name="Hori C."/>
            <person name="Ishida J.K."/>
            <person name="Kasahara H."/>
            <person name="Kiba T."/>
            <person name="Kim M.S."/>
            <person name="Koo N."/>
            <person name="Laohavisit A."/>
            <person name="Lee Y.H."/>
            <person name="Lumba S."/>
            <person name="McCourt P."/>
            <person name="Mortimer J.C."/>
            <person name="Mutuku J.M."/>
            <person name="Nomura T."/>
            <person name="Sasaki-Sekimoto Y."/>
            <person name="Seto Y."/>
            <person name="Wang Y."/>
            <person name="Wakatake T."/>
            <person name="Sakakibara H."/>
            <person name="Demura T."/>
            <person name="Yamaguchi S."/>
            <person name="Yoneyama K."/>
            <person name="Manabe R.I."/>
            <person name="Nelson D.C."/>
            <person name="Schulman A.H."/>
            <person name="Timko M.P."/>
            <person name="dePamphilis C.W."/>
            <person name="Choi D."/>
            <person name="Shirasu K."/>
        </authorList>
    </citation>
    <scope>NUCLEOTIDE SEQUENCE [LARGE SCALE GENOMIC DNA]</scope>
    <source>
        <strain evidence="2">cv. UVA1</strain>
    </source>
</reference>